<dbReference type="SUPFAM" id="SSF56112">
    <property type="entry name" value="Protein kinase-like (PK-like)"/>
    <property type="match status" value="1"/>
</dbReference>
<evidence type="ECO:0000256" key="2">
    <source>
        <dbReference type="SAM" id="Phobius"/>
    </source>
</evidence>
<dbReference type="AlphaFoldDB" id="A0A7C9AH97"/>
<dbReference type="GO" id="GO:1901031">
    <property type="term" value="P:regulation of response to reactive oxygen species"/>
    <property type="evidence" value="ECO:0007669"/>
    <property type="project" value="TreeGrafter"/>
</dbReference>
<dbReference type="InterPro" id="IPR050154">
    <property type="entry name" value="UbiB_kinase"/>
</dbReference>
<dbReference type="GO" id="GO:0016020">
    <property type="term" value="C:membrane"/>
    <property type="evidence" value="ECO:0007669"/>
    <property type="project" value="GOC"/>
</dbReference>
<evidence type="ECO:0000313" key="4">
    <source>
        <dbReference type="EMBL" id="MBA4666611.1"/>
    </source>
</evidence>
<dbReference type="CDD" id="cd05121">
    <property type="entry name" value="ABC1_ADCK3-like"/>
    <property type="match status" value="1"/>
</dbReference>
<dbReference type="InterPro" id="IPR011009">
    <property type="entry name" value="Kinase-like_dom_sf"/>
</dbReference>
<dbReference type="PANTHER" id="PTHR10566:SF115">
    <property type="entry name" value="PROTEIN ACTIVITY OF BC1 COMPLEX KINASE 8, CHLOROPLASTIC"/>
    <property type="match status" value="1"/>
</dbReference>
<comment type="similarity">
    <text evidence="1">Belongs to the protein kinase superfamily. ADCK protein kinase family.</text>
</comment>
<reference evidence="4" key="1">
    <citation type="journal article" date="2013" name="J. Plant Res.">
        <title>Effect of fungi and light on seed germination of three Opuntia species from semiarid lands of central Mexico.</title>
        <authorList>
            <person name="Delgado-Sanchez P."/>
            <person name="Jimenez-Bremont J.F."/>
            <person name="Guerrero-Gonzalez Mde L."/>
            <person name="Flores J."/>
        </authorList>
    </citation>
    <scope>NUCLEOTIDE SEQUENCE</scope>
    <source>
        <tissue evidence="4">Cladode</tissue>
    </source>
</reference>
<dbReference type="Pfam" id="PF03109">
    <property type="entry name" value="ABC1"/>
    <property type="match status" value="1"/>
</dbReference>
<keyword evidence="2" id="KW-0812">Transmembrane</keyword>
<sequence>MALSLSLTGTSHVLLELTSCPSYKCRRLRLCSSKVSPFRTSTRARLLRIRALRDSPVINGVESATLNADGDGSVEKYLSNGNGASNGSMMRYVNGNGNGNGVAAGVVVEAVVTETSKEKKTIEEIGQEEAWFKEGGKERLEVSVAPGGRWSRFKTYSTVQRTLEIWGFVLTFVFRAWLNNQKFSYKGGMTEEKKRLRRIDLAKWLKENILRLGPTFIKIGQQFSTRVDILAQEYVDQLSELQDQVPPFPSETAVAIVEEELGAPLADVFEHFDYEPIAAASLGQVHRARVKGQEVVVKVQRPGLKDLFDIDLKNLRVIAEYLQKIDPKSDGAKRDWVAIYDECASVLYQEIDYTQEATNAELFASNFKSMDYVKVPKIFWEYTTPQVLTMEYVPGIKINRIQALDELGVDRKRLGRYAVESYLEQILTHGFFHADPHPGNIAVDDMNGGRLIFYDFGMMGSISSNIREGLLEAFYGVYEKDPDKVLQAMIQMGVLVPTGDMTAVRRTAQFFLNSFEERLAAQRKEREMATAQLGFKKPLTKEDRIQKKKERLAAIGEDLLAIAADQPFRFPATFTFVVRAFSVLDGIGKGLDPRFDITEIAKPYALELLRFREAGVEVLLKDFRKGWDRQSRAFHNLFRQADRVEKLAQIIERLEKGDLKLRVRALESERAFQRVAAVQKTIGCAVVAGTLVNLATILYLHSIRMPAIIAYAVGALFGLQALFGVLKVKKLDERERLITGTA</sequence>
<keyword evidence="2" id="KW-1133">Transmembrane helix</keyword>
<evidence type="ECO:0000259" key="3">
    <source>
        <dbReference type="Pfam" id="PF03109"/>
    </source>
</evidence>
<feature type="domain" description="ABC1 atypical kinase-like" evidence="3">
    <location>
        <begin position="241"/>
        <end position="488"/>
    </location>
</feature>
<feature type="transmembrane region" description="Helical" evidence="2">
    <location>
        <begin position="708"/>
        <end position="726"/>
    </location>
</feature>
<dbReference type="GO" id="GO:0046467">
    <property type="term" value="P:membrane lipid biosynthetic process"/>
    <property type="evidence" value="ECO:0007669"/>
    <property type="project" value="TreeGrafter"/>
</dbReference>
<name>A0A7C9AH97_OPUST</name>
<keyword evidence="2" id="KW-0472">Membrane</keyword>
<dbReference type="EMBL" id="GISG01232163">
    <property type="protein sequence ID" value="MBA4666611.1"/>
    <property type="molecule type" value="Transcribed_RNA"/>
</dbReference>
<accession>A0A7C9AH97</accession>
<evidence type="ECO:0000256" key="1">
    <source>
        <dbReference type="ARBA" id="ARBA00009670"/>
    </source>
</evidence>
<organism evidence="4">
    <name type="scientific">Opuntia streptacantha</name>
    <name type="common">Prickly pear cactus</name>
    <name type="synonym">Opuntia cardona</name>
    <dbReference type="NCBI Taxonomy" id="393608"/>
    <lineage>
        <taxon>Eukaryota</taxon>
        <taxon>Viridiplantae</taxon>
        <taxon>Streptophyta</taxon>
        <taxon>Embryophyta</taxon>
        <taxon>Tracheophyta</taxon>
        <taxon>Spermatophyta</taxon>
        <taxon>Magnoliopsida</taxon>
        <taxon>eudicotyledons</taxon>
        <taxon>Gunneridae</taxon>
        <taxon>Pentapetalae</taxon>
        <taxon>Caryophyllales</taxon>
        <taxon>Cactineae</taxon>
        <taxon>Cactaceae</taxon>
        <taxon>Opuntioideae</taxon>
        <taxon>Opuntia</taxon>
    </lineage>
</organism>
<proteinExistence type="inferred from homology"/>
<dbReference type="PANTHER" id="PTHR10566">
    <property type="entry name" value="CHAPERONE-ACTIVITY OF BC1 COMPLEX CABC1 -RELATED"/>
    <property type="match status" value="1"/>
</dbReference>
<dbReference type="InterPro" id="IPR004147">
    <property type="entry name" value="ABC1_dom"/>
</dbReference>
<protein>
    <recommendedName>
        <fullName evidence="3">ABC1 atypical kinase-like domain-containing protein</fullName>
    </recommendedName>
</protein>
<reference evidence="4" key="2">
    <citation type="submission" date="2020-07" db="EMBL/GenBank/DDBJ databases">
        <authorList>
            <person name="Vera ALvarez R."/>
            <person name="Arias-Moreno D.M."/>
            <person name="Jimenez-Jacinto V."/>
            <person name="Jimenez-Bremont J.F."/>
            <person name="Swaminathan K."/>
            <person name="Moose S.P."/>
            <person name="Guerrero-Gonzalez M.L."/>
            <person name="Marino-Ramirez L."/>
            <person name="Landsman D."/>
            <person name="Rodriguez-Kessler M."/>
            <person name="Delgado-Sanchez P."/>
        </authorList>
    </citation>
    <scope>NUCLEOTIDE SEQUENCE</scope>
    <source>
        <tissue evidence="4">Cladode</tissue>
    </source>
</reference>